<organism evidence="1 2">
    <name type="scientific">Streptodolium elevatio</name>
    <dbReference type="NCBI Taxonomy" id="3157996"/>
    <lineage>
        <taxon>Bacteria</taxon>
        <taxon>Bacillati</taxon>
        <taxon>Actinomycetota</taxon>
        <taxon>Actinomycetes</taxon>
        <taxon>Kitasatosporales</taxon>
        <taxon>Streptomycetaceae</taxon>
        <taxon>Streptodolium</taxon>
    </lineage>
</organism>
<name>A0ABV3DWH5_9ACTN</name>
<accession>A0ABV3DWH5</accession>
<evidence type="ECO:0000313" key="1">
    <source>
        <dbReference type="EMBL" id="MEU8140103.1"/>
    </source>
</evidence>
<comment type="caution">
    <text evidence="1">The sequence shown here is derived from an EMBL/GenBank/DDBJ whole genome shotgun (WGS) entry which is preliminary data.</text>
</comment>
<dbReference type="Proteomes" id="UP001551482">
    <property type="component" value="Unassembled WGS sequence"/>
</dbReference>
<dbReference type="EMBL" id="JBEZFP010000239">
    <property type="protein sequence ID" value="MEU8140103.1"/>
    <property type="molecule type" value="Genomic_DNA"/>
</dbReference>
<keyword evidence="2" id="KW-1185">Reference proteome</keyword>
<proteinExistence type="predicted"/>
<dbReference type="RefSeq" id="WP_358364903.1">
    <property type="nucleotide sequence ID" value="NZ_JBEZFP010000239.1"/>
</dbReference>
<protein>
    <submittedName>
        <fullName evidence="1">Uncharacterized protein</fullName>
    </submittedName>
</protein>
<sequence length="84" mass="9408">MYRGSFFPGRGTLVEENQLIGEAHGKVMDAADKVLHLLERRGVAVSDAERQRVLECGDLDVLNVWFDRAITAETTDAVFVEPFK</sequence>
<evidence type="ECO:0000313" key="2">
    <source>
        <dbReference type="Proteomes" id="UP001551482"/>
    </source>
</evidence>
<gene>
    <name evidence="1" type="ORF">AB0C36_42285</name>
</gene>
<reference evidence="1 2" key="1">
    <citation type="submission" date="2024-06" db="EMBL/GenBank/DDBJ databases">
        <title>The Natural Products Discovery Center: Release of the First 8490 Sequenced Strains for Exploring Actinobacteria Biosynthetic Diversity.</title>
        <authorList>
            <person name="Kalkreuter E."/>
            <person name="Kautsar S.A."/>
            <person name="Yang D."/>
            <person name="Bader C.D."/>
            <person name="Teijaro C.N."/>
            <person name="Fluegel L."/>
            <person name="Davis C.M."/>
            <person name="Simpson J.R."/>
            <person name="Lauterbach L."/>
            <person name="Steele A.D."/>
            <person name="Gui C."/>
            <person name="Meng S."/>
            <person name="Li G."/>
            <person name="Viehrig K."/>
            <person name="Ye F."/>
            <person name="Su P."/>
            <person name="Kiefer A.F."/>
            <person name="Nichols A."/>
            <person name="Cepeda A.J."/>
            <person name="Yan W."/>
            <person name="Fan B."/>
            <person name="Jiang Y."/>
            <person name="Adhikari A."/>
            <person name="Zheng C.-J."/>
            <person name="Schuster L."/>
            <person name="Cowan T.M."/>
            <person name="Smanski M.J."/>
            <person name="Chevrette M.G."/>
            <person name="De Carvalho L.P.S."/>
            <person name="Shen B."/>
        </authorList>
    </citation>
    <scope>NUCLEOTIDE SEQUENCE [LARGE SCALE GENOMIC DNA]</scope>
    <source>
        <strain evidence="1 2">NPDC048946</strain>
    </source>
</reference>